<keyword evidence="4" id="KW-1185">Reference proteome</keyword>
<feature type="transmembrane region" description="Helical" evidence="1">
    <location>
        <begin position="136"/>
        <end position="158"/>
    </location>
</feature>
<reference evidence="3" key="1">
    <citation type="submission" date="2021-08" db="EMBL/GenBank/DDBJ databases">
        <title>WGS assembly of Ceratopteris richardii.</title>
        <authorList>
            <person name="Marchant D.B."/>
            <person name="Chen G."/>
            <person name="Jenkins J."/>
            <person name="Shu S."/>
            <person name="Leebens-Mack J."/>
            <person name="Grimwood J."/>
            <person name="Schmutz J."/>
            <person name="Soltis P."/>
            <person name="Soltis D."/>
            <person name="Chen Z.-H."/>
        </authorList>
    </citation>
    <scope>NUCLEOTIDE SEQUENCE</scope>
    <source>
        <strain evidence="3">Whitten #5841</strain>
        <tissue evidence="3">Leaf</tissue>
    </source>
</reference>
<dbReference type="AlphaFoldDB" id="A0A8T2T602"/>
<sequence>MLYLLSILCTSFLSSNQDALPSQHTLTSFLSSNQDALPSQRTLYFIPLLRPGCSTFSAYSVLHSSPPTRMLYLLSILCTSFLSSNQDALPSQHTLYFIPLLQPECSTFSAYSVLLSSPPTKWRDQLFSLYDPTRLAMVYSLLYPAVCICTICAIFMAADV</sequence>
<comment type="caution">
    <text evidence="3">The sequence shown here is derived from an EMBL/GenBank/DDBJ whole genome shotgun (WGS) entry which is preliminary data.</text>
</comment>
<evidence type="ECO:0000256" key="2">
    <source>
        <dbReference type="SAM" id="SignalP"/>
    </source>
</evidence>
<name>A0A8T2T602_CERRI</name>
<keyword evidence="1" id="KW-0812">Transmembrane</keyword>
<keyword evidence="1" id="KW-0472">Membrane</keyword>
<evidence type="ECO:0000313" key="3">
    <source>
        <dbReference type="EMBL" id="KAH7405464.1"/>
    </source>
</evidence>
<feature type="signal peptide" evidence="2">
    <location>
        <begin position="1"/>
        <end position="19"/>
    </location>
</feature>
<dbReference type="Proteomes" id="UP000825935">
    <property type="component" value="Chromosome 15"/>
</dbReference>
<dbReference type="EMBL" id="CM035420">
    <property type="protein sequence ID" value="KAH7405464.1"/>
    <property type="molecule type" value="Genomic_DNA"/>
</dbReference>
<organism evidence="3 4">
    <name type="scientific">Ceratopteris richardii</name>
    <name type="common">Triangle waterfern</name>
    <dbReference type="NCBI Taxonomy" id="49495"/>
    <lineage>
        <taxon>Eukaryota</taxon>
        <taxon>Viridiplantae</taxon>
        <taxon>Streptophyta</taxon>
        <taxon>Embryophyta</taxon>
        <taxon>Tracheophyta</taxon>
        <taxon>Polypodiopsida</taxon>
        <taxon>Polypodiidae</taxon>
        <taxon>Polypodiales</taxon>
        <taxon>Pteridineae</taxon>
        <taxon>Pteridaceae</taxon>
        <taxon>Parkerioideae</taxon>
        <taxon>Ceratopteris</taxon>
    </lineage>
</organism>
<keyword evidence="1" id="KW-1133">Transmembrane helix</keyword>
<keyword evidence="2" id="KW-0732">Signal</keyword>
<protein>
    <submittedName>
        <fullName evidence="3">Uncharacterized protein</fullName>
    </submittedName>
</protein>
<evidence type="ECO:0000256" key="1">
    <source>
        <dbReference type="SAM" id="Phobius"/>
    </source>
</evidence>
<accession>A0A8T2T602</accession>
<evidence type="ECO:0000313" key="4">
    <source>
        <dbReference type="Proteomes" id="UP000825935"/>
    </source>
</evidence>
<gene>
    <name evidence="3" type="ORF">KP509_15G071300</name>
</gene>
<feature type="chain" id="PRO_5035931516" evidence="2">
    <location>
        <begin position="20"/>
        <end position="160"/>
    </location>
</feature>
<proteinExistence type="predicted"/>